<keyword evidence="1" id="KW-1133">Transmembrane helix</keyword>
<evidence type="ECO:0000256" key="1">
    <source>
        <dbReference type="SAM" id="Phobius"/>
    </source>
</evidence>
<reference evidence="2 3" key="1">
    <citation type="submission" date="2020-08" db="EMBL/GenBank/DDBJ databases">
        <title>Sequencing the genomes of 1000 actinobacteria strains.</title>
        <authorList>
            <person name="Klenk H.-P."/>
        </authorList>
    </citation>
    <scope>NUCLEOTIDE SEQUENCE [LARGE SCALE GENOMIC DNA]</scope>
    <source>
        <strain evidence="2 3">DSM 44230</strain>
    </source>
</reference>
<feature type="transmembrane region" description="Helical" evidence="1">
    <location>
        <begin position="21"/>
        <end position="40"/>
    </location>
</feature>
<keyword evidence="3" id="KW-1185">Reference proteome</keyword>
<dbReference type="AlphaFoldDB" id="A0A7W7FVA3"/>
<evidence type="ECO:0000313" key="3">
    <source>
        <dbReference type="Proteomes" id="UP000533598"/>
    </source>
</evidence>
<gene>
    <name evidence="2" type="ORF">HNR67_004948</name>
</gene>
<dbReference type="EMBL" id="JACHMH010000001">
    <property type="protein sequence ID" value="MBB4678830.1"/>
    <property type="molecule type" value="Genomic_DNA"/>
</dbReference>
<organism evidence="2 3">
    <name type="scientific">Crossiella cryophila</name>
    <dbReference type="NCBI Taxonomy" id="43355"/>
    <lineage>
        <taxon>Bacteria</taxon>
        <taxon>Bacillati</taxon>
        <taxon>Actinomycetota</taxon>
        <taxon>Actinomycetes</taxon>
        <taxon>Pseudonocardiales</taxon>
        <taxon>Pseudonocardiaceae</taxon>
        <taxon>Crossiella</taxon>
    </lineage>
</organism>
<proteinExistence type="predicted"/>
<name>A0A7W7FVA3_9PSEU</name>
<dbReference type="Proteomes" id="UP000533598">
    <property type="component" value="Unassembled WGS sequence"/>
</dbReference>
<keyword evidence="1" id="KW-0472">Membrane</keyword>
<comment type="caution">
    <text evidence="2">The sequence shown here is derived from an EMBL/GenBank/DDBJ whole genome shotgun (WGS) entry which is preliminary data.</text>
</comment>
<accession>A0A7W7FVA3</accession>
<protein>
    <submittedName>
        <fullName evidence="2">Uncharacterized protein</fullName>
    </submittedName>
</protein>
<keyword evidence="1" id="KW-0812">Transmembrane</keyword>
<evidence type="ECO:0000313" key="2">
    <source>
        <dbReference type="EMBL" id="MBB4678830.1"/>
    </source>
</evidence>
<sequence length="45" mass="4840">MSNEDELCQRTDRSARGLGQVVVPGCCQAVELLFFAVFGMSGEMG</sequence>